<dbReference type="InterPro" id="IPR047647">
    <property type="entry name" value="ISAs1_transpos"/>
</dbReference>
<dbReference type="HOGENOM" id="CLU_046404_1_1_11"/>
<dbReference type="InterPro" id="IPR051698">
    <property type="entry name" value="Transposase_11-like"/>
</dbReference>
<dbReference type="GO" id="GO:0003677">
    <property type="term" value="F:DNA binding"/>
    <property type="evidence" value="ECO:0007669"/>
    <property type="project" value="InterPro"/>
</dbReference>
<evidence type="ECO:0000313" key="6">
    <source>
        <dbReference type="Proteomes" id="UP000001937"/>
    </source>
</evidence>
<dbReference type="eggNOG" id="COG5433">
    <property type="taxonomic scope" value="Bacteria"/>
</dbReference>
<evidence type="ECO:0000256" key="1">
    <source>
        <dbReference type="SAM" id="MobiDB-lite"/>
    </source>
</evidence>
<protein>
    <submittedName>
        <fullName evidence="5">Transposase, IS4 family</fullName>
    </submittedName>
</protein>
<dbReference type="STRING" id="106370.Francci3_0115"/>
<dbReference type="Pfam" id="PF13808">
    <property type="entry name" value="DDE_Tnp_1_assoc"/>
    <property type="match status" value="1"/>
</dbReference>
<dbReference type="InterPro" id="IPR002559">
    <property type="entry name" value="Transposase_11"/>
</dbReference>
<name>Q2JGT3_FRACC</name>
<dbReference type="PANTHER" id="PTHR30298">
    <property type="entry name" value="H REPEAT-ASSOCIATED PREDICTED TRANSPOSASE"/>
    <property type="match status" value="1"/>
</dbReference>
<organism evidence="5 6">
    <name type="scientific">Frankia casuarinae (strain DSM 45818 / CECT 9043 / HFP020203 / CcI3)</name>
    <dbReference type="NCBI Taxonomy" id="106370"/>
    <lineage>
        <taxon>Bacteria</taxon>
        <taxon>Bacillati</taxon>
        <taxon>Actinomycetota</taxon>
        <taxon>Actinomycetes</taxon>
        <taxon>Frankiales</taxon>
        <taxon>Frankiaceae</taxon>
        <taxon>Frankia</taxon>
    </lineage>
</organism>
<keyword evidence="2" id="KW-0812">Transmembrane</keyword>
<feature type="region of interest" description="Disordered" evidence="1">
    <location>
        <begin position="302"/>
        <end position="331"/>
    </location>
</feature>
<evidence type="ECO:0000256" key="2">
    <source>
        <dbReference type="SAM" id="Phobius"/>
    </source>
</evidence>
<dbReference type="PhylomeDB" id="Q2JGT3"/>
<evidence type="ECO:0000259" key="3">
    <source>
        <dbReference type="Pfam" id="PF01609"/>
    </source>
</evidence>
<keyword evidence="2" id="KW-1133">Transmembrane helix</keyword>
<keyword evidence="6" id="KW-1185">Reference proteome</keyword>
<sequence>MEFSTLHVRQGRPCPPMPSSPVAAVVDELAAQLPDRINQPRLITEGDQTALLEALARVPDPRRRRGVRYRFAAVLAIAVCAMLSGARSFAAIGEWAADLPADARAGLGLTGRVPGPVTIWRVLVRVDRAALETAIGAWIQARLDTIDTAGHQPPQRRRRVRRVLAVDGKAMRATRHGTHPVHLLGVLDHARGVVLAQVDVDEKTNEIPLFSTVLDQIPDLTDVLITVDAMHAQTAHADHLHARGAHLLVTVKRNQPTVHTRLKTLPWKDVPVGHTTTGRGHGRIETRTLKAVTVPAGLGFPHAAQAIGDHPHLPSDQHEQEEDRGQAPPAT</sequence>
<gene>
    <name evidence="5" type="ordered locus">Francci3_0115</name>
</gene>
<keyword evidence="2" id="KW-0472">Membrane</keyword>
<proteinExistence type="predicted"/>
<dbReference type="PANTHER" id="PTHR30298:SF0">
    <property type="entry name" value="PROTEIN YBFL-RELATED"/>
    <property type="match status" value="1"/>
</dbReference>
<dbReference type="Proteomes" id="UP000001937">
    <property type="component" value="Chromosome"/>
</dbReference>
<evidence type="ECO:0000259" key="4">
    <source>
        <dbReference type="Pfam" id="PF13808"/>
    </source>
</evidence>
<dbReference type="GO" id="GO:0006313">
    <property type="term" value="P:DNA transposition"/>
    <property type="evidence" value="ECO:0007669"/>
    <property type="project" value="InterPro"/>
</dbReference>
<feature type="domain" description="H repeat-associated protein N-terminal" evidence="4">
    <location>
        <begin position="53"/>
        <end position="139"/>
    </location>
</feature>
<dbReference type="Pfam" id="PF01609">
    <property type="entry name" value="DDE_Tnp_1"/>
    <property type="match status" value="1"/>
</dbReference>
<dbReference type="KEGG" id="fra:Francci3_0115"/>
<feature type="domain" description="Transposase IS4-like" evidence="3">
    <location>
        <begin position="160"/>
        <end position="290"/>
    </location>
</feature>
<dbReference type="GO" id="GO:0004803">
    <property type="term" value="F:transposase activity"/>
    <property type="evidence" value="ECO:0007669"/>
    <property type="project" value="InterPro"/>
</dbReference>
<feature type="compositionally biased region" description="Basic and acidic residues" evidence="1">
    <location>
        <begin position="309"/>
        <end position="325"/>
    </location>
</feature>
<dbReference type="InterPro" id="IPR032806">
    <property type="entry name" value="YbfD_N"/>
</dbReference>
<accession>Q2JGT3</accession>
<dbReference type="EMBL" id="CP000249">
    <property type="protein sequence ID" value="ABD09509.1"/>
    <property type="molecule type" value="Genomic_DNA"/>
</dbReference>
<evidence type="ECO:0000313" key="5">
    <source>
        <dbReference type="EMBL" id="ABD09509.1"/>
    </source>
</evidence>
<dbReference type="NCBIfam" id="NF033564">
    <property type="entry name" value="transpos_ISAs1"/>
    <property type="match status" value="1"/>
</dbReference>
<reference evidence="5 6" key="1">
    <citation type="journal article" date="2007" name="Genome Res.">
        <title>Genome characteristics of facultatively symbiotic Frankia sp. strains reflect host range and host plant biogeography.</title>
        <authorList>
            <person name="Normand P."/>
            <person name="Lapierre P."/>
            <person name="Tisa L.S."/>
            <person name="Gogarten J.P."/>
            <person name="Alloisio N."/>
            <person name="Bagnarol E."/>
            <person name="Bassi C.A."/>
            <person name="Berry A.M."/>
            <person name="Bickhart D.M."/>
            <person name="Choisne N."/>
            <person name="Couloux A."/>
            <person name="Cournoyer B."/>
            <person name="Cruveiller S."/>
            <person name="Daubin V."/>
            <person name="Demange N."/>
            <person name="Francino M.P."/>
            <person name="Goltsman E."/>
            <person name="Huang Y."/>
            <person name="Kopp O.R."/>
            <person name="Labarre L."/>
            <person name="Lapidus A."/>
            <person name="Lavire C."/>
            <person name="Marechal J."/>
            <person name="Martinez M."/>
            <person name="Mastronunzio J.E."/>
            <person name="Mullin B.C."/>
            <person name="Niemann J."/>
            <person name="Pujic P."/>
            <person name="Rawnsley T."/>
            <person name="Rouy Z."/>
            <person name="Schenowitz C."/>
            <person name="Sellstedt A."/>
            <person name="Tavares F."/>
            <person name="Tomkins J.P."/>
            <person name="Vallenet D."/>
            <person name="Valverde C."/>
            <person name="Wall L.G."/>
            <person name="Wang Y."/>
            <person name="Medigue C."/>
            <person name="Benson D.R."/>
        </authorList>
    </citation>
    <scope>NUCLEOTIDE SEQUENCE [LARGE SCALE GENOMIC DNA]</scope>
    <source>
        <strain evidence="6">DSM 45818 / CECT 9043 / CcI3</strain>
    </source>
</reference>
<feature type="transmembrane region" description="Helical" evidence="2">
    <location>
        <begin position="71"/>
        <end position="90"/>
    </location>
</feature>
<dbReference type="AlphaFoldDB" id="Q2JGT3"/>